<keyword evidence="3" id="KW-1185">Reference proteome</keyword>
<accession>A0AA36J2I3</accession>
<evidence type="ECO:0000256" key="1">
    <source>
        <dbReference type="SAM" id="SignalP"/>
    </source>
</evidence>
<dbReference type="AlphaFoldDB" id="A0AA36J2I3"/>
<sequence>MSSQRLPCLLLALLLCHDTFTACPWTFAVSAPPSAIRARAKSRALTVRIMNAGSALHVLDIISSEHSNPNWNLISLSAAWSRLVRVQHSINEHTKRHPCLPQLPKLTKQLLEKTPRLPSRAVTNMLWATTKLESAMPFPGLWATLADAVKRSEKPMTARSVASVFLAMAATNDADIEILMGLLKIMAGRLAAVVLDMNAQEVANMIWSVARLATKDFDSEALMSPLALLMGRVPHVVSAMNAQEVANFLEFAPILQSSQTVWHHWLDKFQL</sequence>
<protein>
    <submittedName>
        <fullName evidence="2">Uncharacterized protein</fullName>
    </submittedName>
</protein>
<proteinExistence type="predicted"/>
<feature type="chain" id="PRO_5041293464" evidence="1">
    <location>
        <begin position="23"/>
        <end position="271"/>
    </location>
</feature>
<name>A0AA36J2I3_9DINO</name>
<dbReference type="EMBL" id="CAUJNA010003261">
    <property type="protein sequence ID" value="CAJ1397303.1"/>
    <property type="molecule type" value="Genomic_DNA"/>
</dbReference>
<keyword evidence="1" id="KW-0732">Signal</keyword>
<comment type="caution">
    <text evidence="2">The sequence shown here is derived from an EMBL/GenBank/DDBJ whole genome shotgun (WGS) entry which is preliminary data.</text>
</comment>
<feature type="signal peptide" evidence="1">
    <location>
        <begin position="1"/>
        <end position="22"/>
    </location>
</feature>
<evidence type="ECO:0000313" key="3">
    <source>
        <dbReference type="Proteomes" id="UP001178507"/>
    </source>
</evidence>
<gene>
    <name evidence="2" type="ORF">EVOR1521_LOCUS21345</name>
</gene>
<organism evidence="2 3">
    <name type="scientific">Effrenium voratum</name>
    <dbReference type="NCBI Taxonomy" id="2562239"/>
    <lineage>
        <taxon>Eukaryota</taxon>
        <taxon>Sar</taxon>
        <taxon>Alveolata</taxon>
        <taxon>Dinophyceae</taxon>
        <taxon>Suessiales</taxon>
        <taxon>Symbiodiniaceae</taxon>
        <taxon>Effrenium</taxon>
    </lineage>
</organism>
<evidence type="ECO:0000313" key="2">
    <source>
        <dbReference type="EMBL" id="CAJ1397303.1"/>
    </source>
</evidence>
<dbReference type="Proteomes" id="UP001178507">
    <property type="component" value="Unassembled WGS sequence"/>
</dbReference>
<reference evidence="2" key="1">
    <citation type="submission" date="2023-08" db="EMBL/GenBank/DDBJ databases">
        <authorList>
            <person name="Chen Y."/>
            <person name="Shah S."/>
            <person name="Dougan E. K."/>
            <person name="Thang M."/>
            <person name="Chan C."/>
        </authorList>
    </citation>
    <scope>NUCLEOTIDE SEQUENCE</scope>
</reference>